<sequence length="379" mass="41754">MPRLHAYLLGLLLWLTLPGCVDPFEPDVISSPPSYLVVSGFINLSGPTTIRLSRTQGVANTAAPAVEAKATVTIRDEAGTSYTLTEQTPGTYTSAALSLNPARKYQVRLRTAAGRDYASALVTPKPAPPIDKITWAVENRGVQLYLSTHDASNVTRYYRWTYTETWEFHSAYRSGLQYVNGRMEPRTEDIFQCWGTAGSITIELNSTARLNQDVVANYPLILLPPSSVKLRFKYSVLVRQYAQTPEEYAYWEQLKSNTESVGGLFDPVPTQLTGNVQCLTDASEPVIGYVGAGSVTEKRIFIASTELPLTQRYETGYNCAAPDTVPLPSVPAVFSSPAVLPLYTVYAPMSNTIVGYSSASTECTDCRRRGTNVRPDFWQ</sequence>
<dbReference type="InterPro" id="IPR025345">
    <property type="entry name" value="DUF4249"/>
</dbReference>
<accession>A0A4Z0QD61</accession>
<evidence type="ECO:0000313" key="2">
    <source>
        <dbReference type="Proteomes" id="UP000298471"/>
    </source>
</evidence>
<dbReference type="Proteomes" id="UP000298471">
    <property type="component" value="Unassembled WGS sequence"/>
</dbReference>
<keyword evidence="2" id="KW-1185">Reference proteome</keyword>
<name>A0A4Z0QD61_9BACT</name>
<dbReference type="OrthoDB" id="1062680at2"/>
<dbReference type="EMBL" id="SRMB01000002">
    <property type="protein sequence ID" value="TGE27634.1"/>
    <property type="molecule type" value="Genomic_DNA"/>
</dbReference>
<proteinExistence type="predicted"/>
<reference evidence="1 2" key="1">
    <citation type="submission" date="2019-04" db="EMBL/GenBank/DDBJ databases">
        <authorList>
            <person name="Feng G."/>
            <person name="Zhang J."/>
            <person name="Zhu H."/>
        </authorList>
    </citation>
    <scope>NUCLEOTIDE SEQUENCE [LARGE SCALE GENOMIC DNA]</scope>
    <source>
        <strain evidence="1 2">9PBR-1</strain>
    </source>
</reference>
<dbReference type="RefSeq" id="WP_135395779.1">
    <property type="nucleotide sequence ID" value="NZ_SRMB01000002.1"/>
</dbReference>
<dbReference type="Pfam" id="PF14054">
    <property type="entry name" value="DUF4249"/>
    <property type="match status" value="1"/>
</dbReference>
<dbReference type="AlphaFoldDB" id="A0A4Z0QD61"/>
<organism evidence="1 2">
    <name type="scientific">Hymenobacter metallicola</name>
    <dbReference type="NCBI Taxonomy" id="2563114"/>
    <lineage>
        <taxon>Bacteria</taxon>
        <taxon>Pseudomonadati</taxon>
        <taxon>Bacteroidota</taxon>
        <taxon>Cytophagia</taxon>
        <taxon>Cytophagales</taxon>
        <taxon>Hymenobacteraceae</taxon>
        <taxon>Hymenobacter</taxon>
    </lineage>
</organism>
<gene>
    <name evidence="1" type="ORF">E5K02_14790</name>
</gene>
<protein>
    <submittedName>
        <fullName evidence="1">DUF4249 domain-containing protein</fullName>
    </submittedName>
</protein>
<comment type="caution">
    <text evidence="1">The sequence shown here is derived from an EMBL/GenBank/DDBJ whole genome shotgun (WGS) entry which is preliminary data.</text>
</comment>
<evidence type="ECO:0000313" key="1">
    <source>
        <dbReference type="EMBL" id="TGE27634.1"/>
    </source>
</evidence>